<dbReference type="EMBL" id="JAVDQD010000001">
    <property type="protein sequence ID" value="MDR6238168.1"/>
    <property type="molecule type" value="Genomic_DNA"/>
</dbReference>
<dbReference type="NCBIfam" id="TIGR00877">
    <property type="entry name" value="purD"/>
    <property type="match status" value="1"/>
</dbReference>
<dbReference type="Gene3D" id="3.40.50.20">
    <property type="match status" value="1"/>
</dbReference>
<dbReference type="SMART" id="SM01209">
    <property type="entry name" value="GARS_A"/>
    <property type="match status" value="1"/>
</dbReference>
<dbReference type="PANTHER" id="PTHR43472">
    <property type="entry name" value="PHOSPHORIBOSYLAMINE--GLYCINE LIGASE"/>
    <property type="match status" value="1"/>
</dbReference>
<reference evidence="13" key="1">
    <citation type="submission" date="2023-07" db="EMBL/GenBank/DDBJ databases">
        <title>Genomic Encyclopedia of Type Strains, Phase IV (KMG-IV): sequencing the most valuable type-strain genomes for metagenomic binning, comparative biology and taxonomic classification.</title>
        <authorList>
            <person name="Goeker M."/>
        </authorList>
    </citation>
    <scope>NUCLEOTIDE SEQUENCE</scope>
    <source>
        <strain evidence="13">DSM 26174</strain>
    </source>
</reference>
<gene>
    <name evidence="10" type="primary">purD</name>
    <name evidence="13" type="ORF">HNQ88_001144</name>
</gene>
<evidence type="ECO:0000259" key="12">
    <source>
        <dbReference type="PROSITE" id="PS50975"/>
    </source>
</evidence>
<dbReference type="PROSITE" id="PS50975">
    <property type="entry name" value="ATP_GRASP"/>
    <property type="match status" value="1"/>
</dbReference>
<comment type="similarity">
    <text evidence="7 10">Belongs to the GARS family.</text>
</comment>
<dbReference type="Gene3D" id="3.30.470.20">
    <property type="entry name" value="ATP-grasp fold, B domain"/>
    <property type="match status" value="1"/>
</dbReference>
<dbReference type="InterPro" id="IPR020561">
    <property type="entry name" value="PRibGlycinamid_synth_ATP-grasp"/>
</dbReference>
<comment type="pathway">
    <text evidence="1 10">Purine metabolism; IMP biosynthesis via de novo pathway; N(1)-(5-phospho-D-ribosyl)glycinamide from 5-phospho-alpha-D-ribose 1-diphosphate: step 2/2.</text>
</comment>
<dbReference type="InterPro" id="IPR000115">
    <property type="entry name" value="PRibGlycinamide_synth"/>
</dbReference>
<evidence type="ECO:0000256" key="10">
    <source>
        <dbReference type="HAMAP-Rule" id="MF_00138"/>
    </source>
</evidence>
<comment type="catalytic activity">
    <reaction evidence="10">
        <text>5-phospho-beta-D-ribosylamine + glycine + ATP = N(1)-(5-phospho-beta-D-ribosyl)glycinamide + ADP + phosphate + H(+)</text>
        <dbReference type="Rhea" id="RHEA:17453"/>
        <dbReference type="ChEBI" id="CHEBI:15378"/>
        <dbReference type="ChEBI" id="CHEBI:30616"/>
        <dbReference type="ChEBI" id="CHEBI:43474"/>
        <dbReference type="ChEBI" id="CHEBI:57305"/>
        <dbReference type="ChEBI" id="CHEBI:58681"/>
        <dbReference type="ChEBI" id="CHEBI:143788"/>
        <dbReference type="ChEBI" id="CHEBI:456216"/>
        <dbReference type="EC" id="6.3.4.13"/>
    </reaction>
</comment>
<keyword evidence="3 10" id="KW-0436">Ligase</keyword>
<dbReference type="PANTHER" id="PTHR43472:SF1">
    <property type="entry name" value="PHOSPHORIBOSYLAMINE--GLYCINE LIGASE, CHLOROPLASTIC"/>
    <property type="match status" value="1"/>
</dbReference>
<dbReference type="AlphaFoldDB" id="A0AAE4BRR1"/>
<evidence type="ECO:0000256" key="11">
    <source>
        <dbReference type="PROSITE-ProRule" id="PRU00409"/>
    </source>
</evidence>
<evidence type="ECO:0000256" key="2">
    <source>
        <dbReference type="ARBA" id="ARBA00013255"/>
    </source>
</evidence>
<proteinExistence type="inferred from homology"/>
<dbReference type="EC" id="6.3.4.13" evidence="2 10"/>
<sequence length="429" mass="46625">MMNILVLGSGGREHAFATKLNQSEICDELFVAPGNAGTASIAQNIAISPENFDSVAKFAIENNIEMIVVGPEAPLVAGVRDYFESNEQLKNIKIVGPGKLGAQLEGSKDFSKEFMEEFDIPTARYKTFTQANIDEALAYIDTMTAPVVLKADGLAAGKGVIIAETLDEAKDSIKEMLLEQKFGEASSKVVIEEFLKGIELSVFVLTDGKDYIILPEAKDYKRIGEQDTGLNTGGMGAVSPVSFAPGEFIDKVENKVVKPTIKGLQARNIDYVGFIFIGLMNVDGEPFVIEYNVRMGDPETQVVLPRITSDFGKLLWDTASKKLGDSEYETDPQIATTVVMVAGGYPESYAKGKEISGLESTSQAEIFHAGTKIQDGNIVTNGGRVLAITGKGENLQEALKNSYDTVNNISWEDVYFRKDIGQDLLKLEK</sequence>
<evidence type="ECO:0000256" key="4">
    <source>
        <dbReference type="ARBA" id="ARBA00022741"/>
    </source>
</evidence>
<organism evidence="13 14">
    <name type="scientific">Aureibacter tunicatorum</name>
    <dbReference type="NCBI Taxonomy" id="866807"/>
    <lineage>
        <taxon>Bacteria</taxon>
        <taxon>Pseudomonadati</taxon>
        <taxon>Bacteroidota</taxon>
        <taxon>Cytophagia</taxon>
        <taxon>Cytophagales</taxon>
        <taxon>Persicobacteraceae</taxon>
        <taxon>Aureibacter</taxon>
    </lineage>
</organism>
<evidence type="ECO:0000256" key="3">
    <source>
        <dbReference type="ARBA" id="ARBA00022598"/>
    </source>
</evidence>
<protein>
    <recommendedName>
        <fullName evidence="2 10">Phosphoribosylamine--glycine ligase</fullName>
        <ecNumber evidence="2 10">6.3.4.13</ecNumber>
    </recommendedName>
    <alternativeName>
        <fullName evidence="10">GARS</fullName>
    </alternativeName>
    <alternativeName>
        <fullName evidence="8 10">Glycinamide ribonucleotide synthetase</fullName>
    </alternativeName>
    <alternativeName>
        <fullName evidence="9 10">Phosphoribosylglycinamide synthetase</fullName>
    </alternativeName>
</protein>
<keyword evidence="5 10" id="KW-0658">Purine biosynthesis</keyword>
<dbReference type="InterPro" id="IPR011761">
    <property type="entry name" value="ATP-grasp"/>
</dbReference>
<dbReference type="GO" id="GO:0009113">
    <property type="term" value="P:purine nucleobase biosynthetic process"/>
    <property type="evidence" value="ECO:0007669"/>
    <property type="project" value="InterPro"/>
</dbReference>
<dbReference type="Pfam" id="PF02844">
    <property type="entry name" value="GARS_N"/>
    <property type="match status" value="1"/>
</dbReference>
<dbReference type="FunFam" id="3.90.600.10:FF:000001">
    <property type="entry name" value="Trifunctional purine biosynthetic protein adenosine-3"/>
    <property type="match status" value="1"/>
</dbReference>
<dbReference type="SUPFAM" id="SSF52440">
    <property type="entry name" value="PreATP-grasp domain"/>
    <property type="match status" value="1"/>
</dbReference>
<dbReference type="Pfam" id="PF01071">
    <property type="entry name" value="GARS_A"/>
    <property type="match status" value="1"/>
</dbReference>
<name>A0AAE4BRR1_9BACT</name>
<dbReference type="SMART" id="SM01210">
    <property type="entry name" value="GARS_C"/>
    <property type="match status" value="1"/>
</dbReference>
<dbReference type="InterPro" id="IPR020560">
    <property type="entry name" value="PRibGlycinamide_synth_C-dom"/>
</dbReference>
<evidence type="ECO:0000256" key="9">
    <source>
        <dbReference type="ARBA" id="ARBA00042864"/>
    </source>
</evidence>
<dbReference type="FunFam" id="3.30.1490.20:FF:000006">
    <property type="entry name" value="phosphoribosylamine--glycine ligase, chloroplastic-like"/>
    <property type="match status" value="1"/>
</dbReference>
<dbReference type="InterPro" id="IPR011054">
    <property type="entry name" value="Rudment_hybrid_motif"/>
</dbReference>
<dbReference type="HAMAP" id="MF_00138">
    <property type="entry name" value="GARS"/>
    <property type="match status" value="1"/>
</dbReference>
<evidence type="ECO:0000256" key="8">
    <source>
        <dbReference type="ARBA" id="ARBA00042242"/>
    </source>
</evidence>
<evidence type="ECO:0000313" key="13">
    <source>
        <dbReference type="EMBL" id="MDR6238168.1"/>
    </source>
</evidence>
<dbReference type="SUPFAM" id="SSF51246">
    <property type="entry name" value="Rudiment single hybrid motif"/>
    <property type="match status" value="1"/>
</dbReference>
<keyword evidence="6 11" id="KW-0067">ATP-binding</keyword>
<dbReference type="InterPro" id="IPR020562">
    <property type="entry name" value="PRibGlycinamide_synth_N"/>
</dbReference>
<dbReference type="GO" id="GO:0005524">
    <property type="term" value="F:ATP binding"/>
    <property type="evidence" value="ECO:0007669"/>
    <property type="project" value="UniProtKB-UniRule"/>
</dbReference>
<evidence type="ECO:0000256" key="7">
    <source>
        <dbReference type="ARBA" id="ARBA00038345"/>
    </source>
</evidence>
<dbReference type="Gene3D" id="3.30.1490.20">
    <property type="entry name" value="ATP-grasp fold, A domain"/>
    <property type="match status" value="1"/>
</dbReference>
<accession>A0AAE4BRR1</accession>
<evidence type="ECO:0000313" key="14">
    <source>
        <dbReference type="Proteomes" id="UP001185092"/>
    </source>
</evidence>
<keyword evidence="4 11" id="KW-0547">Nucleotide-binding</keyword>
<dbReference type="GO" id="GO:0004637">
    <property type="term" value="F:phosphoribosylamine-glycine ligase activity"/>
    <property type="evidence" value="ECO:0007669"/>
    <property type="project" value="UniProtKB-UniRule"/>
</dbReference>
<feature type="domain" description="ATP-grasp" evidence="12">
    <location>
        <begin position="112"/>
        <end position="320"/>
    </location>
</feature>
<dbReference type="GO" id="GO:0046872">
    <property type="term" value="F:metal ion binding"/>
    <property type="evidence" value="ECO:0007669"/>
    <property type="project" value="InterPro"/>
</dbReference>
<dbReference type="Proteomes" id="UP001185092">
    <property type="component" value="Unassembled WGS sequence"/>
</dbReference>
<evidence type="ECO:0000256" key="1">
    <source>
        <dbReference type="ARBA" id="ARBA00005174"/>
    </source>
</evidence>
<dbReference type="InterPro" id="IPR037123">
    <property type="entry name" value="PRibGlycinamide_synth_C_sf"/>
</dbReference>
<dbReference type="Pfam" id="PF02843">
    <property type="entry name" value="GARS_C"/>
    <property type="match status" value="1"/>
</dbReference>
<evidence type="ECO:0000256" key="5">
    <source>
        <dbReference type="ARBA" id="ARBA00022755"/>
    </source>
</evidence>
<comment type="caution">
    <text evidence="13">The sequence shown here is derived from an EMBL/GenBank/DDBJ whole genome shotgun (WGS) entry which is preliminary data.</text>
</comment>
<evidence type="ECO:0000256" key="6">
    <source>
        <dbReference type="ARBA" id="ARBA00022840"/>
    </source>
</evidence>
<dbReference type="GO" id="GO:0006189">
    <property type="term" value="P:'de novo' IMP biosynthetic process"/>
    <property type="evidence" value="ECO:0007669"/>
    <property type="project" value="UniProtKB-UniRule"/>
</dbReference>
<dbReference type="Gene3D" id="3.90.600.10">
    <property type="entry name" value="Phosphoribosylglycinamide synthetase, C-terminal domain"/>
    <property type="match status" value="1"/>
</dbReference>
<dbReference type="SUPFAM" id="SSF56059">
    <property type="entry name" value="Glutathione synthetase ATP-binding domain-like"/>
    <property type="match status" value="1"/>
</dbReference>
<dbReference type="InterPro" id="IPR016185">
    <property type="entry name" value="PreATP-grasp_dom_sf"/>
</dbReference>
<keyword evidence="14" id="KW-1185">Reference proteome</keyword>
<dbReference type="InterPro" id="IPR013815">
    <property type="entry name" value="ATP_grasp_subdomain_1"/>
</dbReference>